<protein>
    <submittedName>
        <fullName evidence="1">Uncharacterized protein</fullName>
    </submittedName>
</protein>
<evidence type="ECO:0000313" key="1">
    <source>
        <dbReference type="EMBL" id="QDH88276.1"/>
    </source>
</evidence>
<reference evidence="1" key="1">
    <citation type="submission" date="2019-05" db="EMBL/GenBank/DDBJ databases">
        <title>Metatranscriptomic reconstruction reveals RNA viruses with the potential to shape carbon cycling in soil.</title>
        <authorList>
            <person name="Starr E.P."/>
            <person name="Nuccio E."/>
            <person name="Pett-Ridge J."/>
            <person name="Banfield J.F."/>
            <person name="Firestone M.K."/>
        </authorList>
    </citation>
    <scope>NUCLEOTIDE SEQUENCE</scope>
    <source>
        <strain evidence="1">H4_Rhizo_Litter_19_scaffold_220</strain>
    </source>
</reference>
<sequence>MPNTSNGKHLLSQRKLLEAAFVSYLRVAMRKHALPPDLLVVSDPAKLSDVELDAAVTIVKDLAHLPPG</sequence>
<dbReference type="EMBL" id="MN033978">
    <property type="protein sequence ID" value="QDH88276.1"/>
    <property type="molecule type" value="Genomic_RNA"/>
</dbReference>
<name>A0A514D3V5_9VIRU</name>
<proteinExistence type="predicted"/>
<organism evidence="1">
    <name type="scientific">Leviviridae sp</name>
    <dbReference type="NCBI Taxonomy" id="2027243"/>
    <lineage>
        <taxon>Viruses</taxon>
        <taxon>Riboviria</taxon>
        <taxon>Orthornavirae</taxon>
        <taxon>Lenarviricota</taxon>
        <taxon>Leviviricetes</taxon>
        <taxon>Norzivirales</taxon>
        <taxon>Fiersviridae</taxon>
    </lineage>
</organism>
<accession>A0A514D3V5</accession>
<gene>
    <name evidence="1" type="ORF">H4RhizoLitter19220_000007</name>
</gene>